<keyword evidence="7" id="KW-1185">Reference proteome</keyword>
<keyword evidence="3 6" id="KW-0238">DNA-binding</keyword>
<evidence type="ECO:0000313" key="6">
    <source>
        <dbReference type="EMBL" id="MBB6579727.1"/>
    </source>
</evidence>
<dbReference type="Proteomes" id="UP000562492">
    <property type="component" value="Unassembled WGS sequence"/>
</dbReference>
<comment type="similarity">
    <text evidence="1">Belongs to the LysR transcriptional regulatory family.</text>
</comment>
<evidence type="ECO:0000256" key="4">
    <source>
        <dbReference type="ARBA" id="ARBA00023163"/>
    </source>
</evidence>
<dbReference type="InterPro" id="IPR036390">
    <property type="entry name" value="WH_DNA-bd_sf"/>
</dbReference>
<evidence type="ECO:0000256" key="1">
    <source>
        <dbReference type="ARBA" id="ARBA00009437"/>
    </source>
</evidence>
<sequence length="310" mass="34487">MTEDKNARRSRLYGPTPRQLAYFKEVASHLNFRSAAAVLSLSQPALTSAIQELESVVGAKLFDRGTRSVQLTASGKAIRPQIEWMLSNYLLGVQGIEQMLQRGEDMVRIAYVPAAAQLAALSIMQWQRARPMAMLHWTDMSDDLLATAVENGEVDIGLGLGFTASEALETQLIAQEQIVAIVSVRHPLAKAQPLQWIELRDHPLVMLSHNNHQQMIMHSMEQSDADTAFVKSVSHIESLYAMVETGMFVGLVSSLYEASYLARGFVTLKAQSPALSRYVSLATRKCPPGTRRPIVQDCWEYLCMHMKKVA</sequence>
<accession>A0ABR6RKP0</accession>
<dbReference type="CDD" id="cd05466">
    <property type="entry name" value="PBP2_LTTR_substrate"/>
    <property type="match status" value="1"/>
</dbReference>
<dbReference type="InterPro" id="IPR000847">
    <property type="entry name" value="LysR_HTH_N"/>
</dbReference>
<dbReference type="PRINTS" id="PR00039">
    <property type="entry name" value="HTHLYSR"/>
</dbReference>
<gene>
    <name evidence="6" type="ORF">HNP33_003843</name>
</gene>
<dbReference type="EMBL" id="JACHKZ010000036">
    <property type="protein sequence ID" value="MBB6579727.1"/>
    <property type="molecule type" value="Genomic_DNA"/>
</dbReference>
<dbReference type="Gene3D" id="1.10.10.10">
    <property type="entry name" value="Winged helix-like DNA-binding domain superfamily/Winged helix DNA-binding domain"/>
    <property type="match status" value="1"/>
</dbReference>
<feature type="domain" description="HTH lysR-type" evidence="5">
    <location>
        <begin position="15"/>
        <end position="72"/>
    </location>
</feature>
<dbReference type="InterPro" id="IPR050950">
    <property type="entry name" value="HTH-type_LysR_regulators"/>
</dbReference>
<protein>
    <submittedName>
        <fullName evidence="6">DNA-binding transcriptional LysR family regulator</fullName>
    </submittedName>
</protein>
<dbReference type="Pfam" id="PF00126">
    <property type="entry name" value="HTH_1"/>
    <property type="match status" value="1"/>
</dbReference>
<dbReference type="SUPFAM" id="SSF46785">
    <property type="entry name" value="Winged helix' DNA-binding domain"/>
    <property type="match status" value="1"/>
</dbReference>
<name>A0ABR6RKP0_9BURK</name>
<dbReference type="Gene3D" id="3.40.190.10">
    <property type="entry name" value="Periplasmic binding protein-like II"/>
    <property type="match status" value="2"/>
</dbReference>
<dbReference type="PANTHER" id="PTHR30419:SF8">
    <property type="entry name" value="NITROGEN ASSIMILATION TRANSCRIPTIONAL ACTIVATOR-RELATED"/>
    <property type="match status" value="1"/>
</dbReference>
<dbReference type="SUPFAM" id="SSF53850">
    <property type="entry name" value="Periplasmic binding protein-like II"/>
    <property type="match status" value="1"/>
</dbReference>
<comment type="caution">
    <text evidence="6">The sequence shown here is derived from an EMBL/GenBank/DDBJ whole genome shotgun (WGS) entry which is preliminary data.</text>
</comment>
<dbReference type="RefSeq" id="WP_184711285.1">
    <property type="nucleotide sequence ID" value="NZ_JACHKZ010000036.1"/>
</dbReference>
<dbReference type="PANTHER" id="PTHR30419">
    <property type="entry name" value="HTH-TYPE TRANSCRIPTIONAL REGULATOR YBHD"/>
    <property type="match status" value="1"/>
</dbReference>
<organism evidence="6 7">
    <name type="scientific">Comamonas odontotermitis</name>
    <dbReference type="NCBI Taxonomy" id="379895"/>
    <lineage>
        <taxon>Bacteria</taxon>
        <taxon>Pseudomonadati</taxon>
        <taxon>Pseudomonadota</taxon>
        <taxon>Betaproteobacteria</taxon>
        <taxon>Burkholderiales</taxon>
        <taxon>Comamonadaceae</taxon>
        <taxon>Comamonas</taxon>
    </lineage>
</organism>
<dbReference type="PROSITE" id="PS50931">
    <property type="entry name" value="HTH_LYSR"/>
    <property type="match status" value="1"/>
</dbReference>
<evidence type="ECO:0000256" key="3">
    <source>
        <dbReference type="ARBA" id="ARBA00023125"/>
    </source>
</evidence>
<dbReference type="InterPro" id="IPR036388">
    <property type="entry name" value="WH-like_DNA-bd_sf"/>
</dbReference>
<dbReference type="InterPro" id="IPR005119">
    <property type="entry name" value="LysR_subst-bd"/>
</dbReference>
<evidence type="ECO:0000259" key="5">
    <source>
        <dbReference type="PROSITE" id="PS50931"/>
    </source>
</evidence>
<keyword evidence="2" id="KW-0805">Transcription regulation</keyword>
<dbReference type="GO" id="GO:0003677">
    <property type="term" value="F:DNA binding"/>
    <property type="evidence" value="ECO:0007669"/>
    <property type="project" value="UniProtKB-KW"/>
</dbReference>
<dbReference type="Pfam" id="PF03466">
    <property type="entry name" value="LysR_substrate"/>
    <property type="match status" value="1"/>
</dbReference>
<reference evidence="6 7" key="1">
    <citation type="submission" date="2020-08" db="EMBL/GenBank/DDBJ databases">
        <title>Functional genomics of gut bacteria from endangered species of beetles.</title>
        <authorList>
            <person name="Carlos-Shanley C."/>
        </authorList>
    </citation>
    <scope>NUCLEOTIDE SEQUENCE [LARGE SCALE GENOMIC DNA]</scope>
    <source>
        <strain evidence="6 7">S00124</strain>
    </source>
</reference>
<evidence type="ECO:0000256" key="2">
    <source>
        <dbReference type="ARBA" id="ARBA00023015"/>
    </source>
</evidence>
<keyword evidence="4" id="KW-0804">Transcription</keyword>
<proteinExistence type="inferred from homology"/>
<evidence type="ECO:0000313" key="7">
    <source>
        <dbReference type="Proteomes" id="UP000562492"/>
    </source>
</evidence>